<keyword evidence="3 7" id="KW-0645">Protease</keyword>
<evidence type="ECO:0000256" key="2">
    <source>
        <dbReference type="ARBA" id="ARBA00009085"/>
    </source>
</evidence>
<evidence type="ECO:0000256" key="6">
    <source>
        <dbReference type="ARBA" id="ARBA00022807"/>
    </source>
</evidence>
<proteinExistence type="inferred from homology"/>
<dbReference type="InterPro" id="IPR018200">
    <property type="entry name" value="USP_CS"/>
</dbReference>
<comment type="catalytic activity">
    <reaction evidence="1 7">
        <text>Thiol-dependent hydrolysis of ester, thioester, amide, peptide and isopeptide bonds formed by the C-terminal Gly of ubiquitin (a 76-residue protein attached to proteins as an intracellular targeting signal).</text>
        <dbReference type="EC" id="3.4.19.12"/>
    </reaction>
</comment>
<dbReference type="CDD" id="cd02257">
    <property type="entry name" value="Peptidase_C19"/>
    <property type="match status" value="1"/>
</dbReference>
<dbReference type="SUPFAM" id="SSF54001">
    <property type="entry name" value="Cysteine proteinases"/>
    <property type="match status" value="1"/>
</dbReference>
<dbReference type="PROSITE" id="PS50235">
    <property type="entry name" value="USP_3"/>
    <property type="match status" value="1"/>
</dbReference>
<dbReference type="PANTHER" id="PTHR24006:SF687">
    <property type="entry name" value="UBIQUITIN CARBOXYL-TERMINAL HYDROLASE 10"/>
    <property type="match status" value="1"/>
</dbReference>
<dbReference type="AlphaFoldDB" id="A0A438GSM8"/>
<dbReference type="InterPro" id="IPR001394">
    <property type="entry name" value="Peptidase_C19_UCH"/>
</dbReference>
<dbReference type="PANTHER" id="PTHR24006">
    <property type="entry name" value="UBIQUITIN CARBOXYL-TERMINAL HYDROLASE"/>
    <property type="match status" value="1"/>
</dbReference>
<comment type="function">
    <text evidence="7">Recognizes and hydrolyzes the peptide bond at the C-terminal Gly of ubiquitin. Involved in the processing of poly-ubiquitin precursors as well as that of ubiquitinated proteins.</text>
</comment>
<dbReference type="Pfam" id="PF00443">
    <property type="entry name" value="UCH"/>
    <property type="match status" value="1"/>
</dbReference>
<evidence type="ECO:0000256" key="3">
    <source>
        <dbReference type="ARBA" id="ARBA00022670"/>
    </source>
</evidence>
<dbReference type="Proteomes" id="UP000288805">
    <property type="component" value="Unassembled WGS sequence"/>
</dbReference>
<gene>
    <name evidence="9" type="primary">UBP24_0</name>
    <name evidence="9" type="ORF">CK203_065924</name>
</gene>
<keyword evidence="6 7" id="KW-0788">Thiol protease</keyword>
<evidence type="ECO:0000259" key="8">
    <source>
        <dbReference type="PROSITE" id="PS50235"/>
    </source>
</evidence>
<sequence length="727" mass="80968">MSRIARMGMGTFGHARHFYFLCTQIQETLVEVGMLIWGLGNWDLMLIANPLKGLLLFGSFTEDETRSLLRLPSGNAEKPAAKKELQFGSVDFVTGRALASVGNELCRQADSSKGPIDFCSSNLLNKDDETKSVDGVNKLSSEAAGTPKENGGVHDFTHSSPLGNGVVNELNPDRFNLDSLCLSQNKEHLNQFQSLESHVVEEGCSKERDLNGTIDDSSTFVPLKKEILKAPNGPAPAVKNLLPRGLINSGNLCFLNATLQALLSCTPFIQLLQELRIRDIPKVGYPTLTAFAEFVSEFDMPTDLSLKKKDLNGVETGRPFSPAMFEGVLKNFTPDVPNKISGRPRLLVYSDFAFFWINFTAPKKEKSMEGVNTVDLDRQEDAQEFLSFVMDQMHDELLKLEGFFSNLNGGKSSLVSSAEDDEWETVGPKNKSAVTRTQSFVPSELSKIFGGQLRSVVKARELEVQPYGLQPGWPLLSYLRERAIQHFYVDMGSRKQSFCTVQPFLLLHLDILPEAIYTIEDALRLFSAPETLEGYRTSGTGKAGLVTASKSVKIQKLSEIMILHLMRFYYDENQGSTKLHKPVTFPLELVLGRELLVSPTTEGRKYELVATITHHGRDPSKGHYTTDARHHSGHWLRFDDSAVNVVSTSKVLHEHPYVLFYKQLVQVQDTRESMGRLKPSYGEACENALIFSSEGAKIGNVYLVSSIKEGLVKVLFPSKTLTHWDGW</sequence>
<dbReference type="Gene3D" id="3.90.70.10">
    <property type="entry name" value="Cysteine proteinases"/>
    <property type="match status" value="1"/>
</dbReference>
<evidence type="ECO:0000256" key="4">
    <source>
        <dbReference type="ARBA" id="ARBA00022786"/>
    </source>
</evidence>
<dbReference type="EC" id="3.4.19.12" evidence="7"/>
<dbReference type="GO" id="GO:0006508">
    <property type="term" value="P:proteolysis"/>
    <property type="evidence" value="ECO:0007669"/>
    <property type="project" value="UniProtKB-KW"/>
</dbReference>
<reference evidence="9 10" key="1">
    <citation type="journal article" date="2018" name="PLoS Genet.">
        <title>Population sequencing reveals clonal diversity and ancestral inbreeding in the grapevine cultivar Chardonnay.</title>
        <authorList>
            <person name="Roach M.J."/>
            <person name="Johnson D.L."/>
            <person name="Bohlmann J."/>
            <person name="van Vuuren H.J."/>
            <person name="Jones S.J."/>
            <person name="Pretorius I.S."/>
            <person name="Schmidt S.A."/>
            <person name="Borneman A.R."/>
        </authorList>
    </citation>
    <scope>NUCLEOTIDE SEQUENCE [LARGE SCALE GENOMIC DNA]</scope>
    <source>
        <strain evidence="10">cv. Chardonnay</strain>
        <tissue evidence="9">Leaf</tissue>
    </source>
</reference>
<evidence type="ECO:0000313" key="10">
    <source>
        <dbReference type="Proteomes" id="UP000288805"/>
    </source>
</evidence>
<name>A0A438GSM8_VITVI</name>
<dbReference type="InterPro" id="IPR028889">
    <property type="entry name" value="USP"/>
</dbReference>
<dbReference type="GO" id="GO:0004843">
    <property type="term" value="F:cysteine-type deubiquitinase activity"/>
    <property type="evidence" value="ECO:0007669"/>
    <property type="project" value="UniProtKB-UniRule"/>
</dbReference>
<protein>
    <recommendedName>
        <fullName evidence="7">Ubiquitin carboxyl-terminal hydrolase</fullName>
        <ecNumber evidence="7">3.4.19.12</ecNumber>
    </recommendedName>
</protein>
<evidence type="ECO:0000256" key="5">
    <source>
        <dbReference type="ARBA" id="ARBA00022801"/>
    </source>
</evidence>
<accession>A0A438GSM8</accession>
<evidence type="ECO:0000313" key="9">
    <source>
        <dbReference type="EMBL" id="RVW75188.1"/>
    </source>
</evidence>
<comment type="similarity">
    <text evidence="2 7">Belongs to the peptidase C19 family.</text>
</comment>
<dbReference type="PROSITE" id="PS00973">
    <property type="entry name" value="USP_2"/>
    <property type="match status" value="1"/>
</dbReference>
<keyword evidence="5 7" id="KW-0378">Hydrolase</keyword>
<evidence type="ECO:0000256" key="1">
    <source>
        <dbReference type="ARBA" id="ARBA00000707"/>
    </source>
</evidence>
<keyword evidence="4 7" id="KW-0833">Ubl conjugation pathway</keyword>
<evidence type="ECO:0000256" key="7">
    <source>
        <dbReference type="RuleBase" id="RU366025"/>
    </source>
</evidence>
<organism evidence="9 10">
    <name type="scientific">Vitis vinifera</name>
    <name type="common">Grape</name>
    <dbReference type="NCBI Taxonomy" id="29760"/>
    <lineage>
        <taxon>Eukaryota</taxon>
        <taxon>Viridiplantae</taxon>
        <taxon>Streptophyta</taxon>
        <taxon>Embryophyta</taxon>
        <taxon>Tracheophyta</taxon>
        <taxon>Spermatophyta</taxon>
        <taxon>Magnoliopsida</taxon>
        <taxon>eudicotyledons</taxon>
        <taxon>Gunneridae</taxon>
        <taxon>Pentapetalae</taxon>
        <taxon>rosids</taxon>
        <taxon>Vitales</taxon>
        <taxon>Vitaceae</taxon>
        <taxon>Viteae</taxon>
        <taxon>Vitis</taxon>
    </lineage>
</organism>
<comment type="caution">
    <text evidence="9">The sequence shown here is derived from an EMBL/GenBank/DDBJ whole genome shotgun (WGS) entry which is preliminary data.</text>
</comment>
<dbReference type="InterPro" id="IPR038765">
    <property type="entry name" value="Papain-like_cys_pep_sf"/>
</dbReference>
<feature type="domain" description="USP" evidence="8">
    <location>
        <begin position="244"/>
        <end position="664"/>
    </location>
</feature>
<dbReference type="InterPro" id="IPR050164">
    <property type="entry name" value="Peptidase_C19"/>
</dbReference>
<dbReference type="PROSITE" id="PS00972">
    <property type="entry name" value="USP_1"/>
    <property type="match status" value="1"/>
</dbReference>
<dbReference type="EMBL" id="QGNW01000355">
    <property type="protein sequence ID" value="RVW75188.1"/>
    <property type="molecule type" value="Genomic_DNA"/>
</dbReference>
<dbReference type="GO" id="GO:0016579">
    <property type="term" value="P:protein deubiquitination"/>
    <property type="evidence" value="ECO:0007669"/>
    <property type="project" value="InterPro"/>
</dbReference>